<comment type="subcellular location">
    <subcellularLocation>
        <location evidence="1">Cytoplasm</location>
        <location evidence="1">Cytoskeleton</location>
    </subcellularLocation>
</comment>
<comment type="similarity">
    <text evidence="2">Belongs to the dynein light intermediate chain family.</text>
</comment>
<feature type="compositionally biased region" description="Polar residues" evidence="11">
    <location>
        <begin position="641"/>
        <end position="652"/>
    </location>
</feature>
<dbReference type="PANTHER" id="PTHR12688:SF0">
    <property type="entry name" value="DYNEIN LIGHT INTERMEDIATE CHAIN"/>
    <property type="match status" value="1"/>
</dbReference>
<dbReference type="InterPro" id="IPR027417">
    <property type="entry name" value="P-loop_NTPase"/>
</dbReference>
<evidence type="ECO:0000256" key="11">
    <source>
        <dbReference type="SAM" id="MobiDB-lite"/>
    </source>
</evidence>
<dbReference type="GO" id="GO:0007018">
    <property type="term" value="P:microtubule-based movement"/>
    <property type="evidence" value="ECO:0007669"/>
    <property type="project" value="InterPro"/>
</dbReference>
<evidence type="ECO:0000256" key="10">
    <source>
        <dbReference type="ARBA" id="ARBA00023212"/>
    </source>
</evidence>
<dbReference type="RefSeq" id="XP_025353192.1">
    <property type="nucleotide sequence ID" value="XM_025499438.1"/>
</dbReference>
<dbReference type="STRING" id="1280837.A0A316V5Q3"/>
<feature type="compositionally biased region" description="Polar residues" evidence="11">
    <location>
        <begin position="23"/>
        <end position="33"/>
    </location>
</feature>
<keyword evidence="7" id="KW-0067">ATP-binding</keyword>
<feature type="region of interest" description="Disordered" evidence="11">
    <location>
        <begin position="186"/>
        <end position="220"/>
    </location>
</feature>
<organism evidence="12 13">
    <name type="scientific">Meira miltonrushii</name>
    <dbReference type="NCBI Taxonomy" id="1280837"/>
    <lineage>
        <taxon>Eukaryota</taxon>
        <taxon>Fungi</taxon>
        <taxon>Dikarya</taxon>
        <taxon>Basidiomycota</taxon>
        <taxon>Ustilaginomycotina</taxon>
        <taxon>Exobasidiomycetes</taxon>
        <taxon>Exobasidiales</taxon>
        <taxon>Brachybasidiaceae</taxon>
        <taxon>Meira</taxon>
    </lineage>
</organism>
<dbReference type="Pfam" id="PF05783">
    <property type="entry name" value="DLIC"/>
    <property type="match status" value="2"/>
</dbReference>
<feature type="compositionally biased region" description="Polar residues" evidence="11">
    <location>
        <begin position="196"/>
        <end position="205"/>
    </location>
</feature>
<evidence type="ECO:0000256" key="8">
    <source>
        <dbReference type="ARBA" id="ARBA00023017"/>
    </source>
</evidence>
<keyword evidence="8" id="KW-0243">Dynein</keyword>
<sequence>MASTSTSTDAPAASGLGGHSYDSIPTTPMTSKPNGRANGSIKEPGKGSTADEQTEEDLWGEILSSVQSSRATPVKNIIVFGQPQTGKSTLLSHLAQSSPSSFLSDTIDVSDEHKGSNAQAANGQKVSSHGIAAADLGLGYGYFDVGDDDGEDTVARVGVYQVSSTQPAHNSLLPFAFLPNTSSKEDTKVNGGAVKSANSSSQRQTNQDRSKGATVNTHPKPSIASLRDSLFLITLDWEAPWTFLSQLLEWLGVIRDLVERAAASSSASEQGQWSQERVILDEMKEGIEAYIRSYTEPQAVGNTTIPEMEELEVGETSTASAIVAVSNPTGLDDDEKAPLPEGCLSHNFGVPIVIVCTKADTITQLERQRNFKEEQLDYIQQVLRTISLKYGAALFYTAQSRSQSYDILREYLLHRMFASNRHHSATSAFLFRHRASTVERDVLIVPSGWDSFGKIRALREGFDCESTANGWEWDVKVEQVRRNKNLPQGSAEAEEAAEQEINRRDLPGLVGSDVGQISSAVKLYEDIIEDWNAIGGGNLSTSGHTRVKEPDQQAFLAQYYATLQQDSDVRTKSSGQNARTGVSKGEVQRSGVVGPMGSSSLSLPSVEKIMQERMSDENVRQNVQPSAKPTNPARQRGDAPSISTRQNVNVDKSSPLLASGDRGMGSRPTSPLGAGAGSGSASPTPQHRQSEVLSSFFQSLLNKDKPAAGGGGGSRR</sequence>
<keyword evidence="10" id="KW-0206">Cytoskeleton</keyword>
<dbReference type="SUPFAM" id="SSF52540">
    <property type="entry name" value="P-loop containing nucleoside triphosphate hydrolases"/>
    <property type="match status" value="2"/>
</dbReference>
<dbReference type="AlphaFoldDB" id="A0A316V5Q3"/>
<evidence type="ECO:0000256" key="3">
    <source>
        <dbReference type="ARBA" id="ARBA00022448"/>
    </source>
</evidence>
<evidence type="ECO:0000256" key="4">
    <source>
        <dbReference type="ARBA" id="ARBA00022490"/>
    </source>
</evidence>
<proteinExistence type="inferred from homology"/>
<keyword evidence="6" id="KW-0547">Nucleotide-binding</keyword>
<evidence type="ECO:0000256" key="2">
    <source>
        <dbReference type="ARBA" id="ARBA00006831"/>
    </source>
</evidence>
<evidence type="ECO:0000256" key="9">
    <source>
        <dbReference type="ARBA" id="ARBA00023175"/>
    </source>
</evidence>
<evidence type="ECO:0000256" key="5">
    <source>
        <dbReference type="ARBA" id="ARBA00022701"/>
    </source>
</evidence>
<keyword evidence="4" id="KW-0963">Cytoplasm</keyword>
<keyword evidence="5" id="KW-0493">Microtubule</keyword>
<evidence type="ECO:0000313" key="12">
    <source>
        <dbReference type="EMBL" id="PWN32890.1"/>
    </source>
</evidence>
<dbReference type="GO" id="GO:0035974">
    <property type="term" value="C:meiotic spindle pole body"/>
    <property type="evidence" value="ECO:0007669"/>
    <property type="project" value="TreeGrafter"/>
</dbReference>
<keyword evidence="9" id="KW-0505">Motor protein</keyword>
<dbReference type="GO" id="GO:0005524">
    <property type="term" value="F:ATP binding"/>
    <property type="evidence" value="ECO:0007669"/>
    <property type="project" value="UniProtKB-KW"/>
</dbReference>
<feature type="compositionally biased region" description="Basic and acidic residues" evidence="11">
    <location>
        <begin position="609"/>
        <end position="619"/>
    </location>
</feature>
<dbReference type="Proteomes" id="UP000245771">
    <property type="component" value="Unassembled WGS sequence"/>
</dbReference>
<dbReference type="GeneID" id="37021219"/>
<feature type="compositionally biased region" description="Polar residues" evidence="11">
    <location>
        <begin position="620"/>
        <end position="633"/>
    </location>
</feature>
<evidence type="ECO:0000256" key="7">
    <source>
        <dbReference type="ARBA" id="ARBA00022840"/>
    </source>
</evidence>
<protein>
    <submittedName>
        <fullName evidence="12">DLIC-domain-containing protein</fullName>
    </submittedName>
</protein>
<evidence type="ECO:0000313" key="13">
    <source>
        <dbReference type="Proteomes" id="UP000245771"/>
    </source>
</evidence>
<dbReference type="GO" id="GO:0005874">
    <property type="term" value="C:microtubule"/>
    <property type="evidence" value="ECO:0007669"/>
    <property type="project" value="UniProtKB-KW"/>
</dbReference>
<dbReference type="GO" id="GO:0005868">
    <property type="term" value="C:cytoplasmic dynein complex"/>
    <property type="evidence" value="ECO:0007669"/>
    <property type="project" value="InterPro"/>
</dbReference>
<feature type="compositionally biased region" description="Polar residues" evidence="11">
    <location>
        <begin position="567"/>
        <end position="580"/>
    </location>
</feature>
<evidence type="ECO:0000256" key="1">
    <source>
        <dbReference type="ARBA" id="ARBA00004245"/>
    </source>
</evidence>
<accession>A0A316V5Q3</accession>
<dbReference type="GO" id="GO:0045504">
    <property type="term" value="F:dynein heavy chain binding"/>
    <property type="evidence" value="ECO:0007669"/>
    <property type="project" value="TreeGrafter"/>
</dbReference>
<dbReference type="OrthoDB" id="27603at2759"/>
<feature type="compositionally biased region" description="Polar residues" evidence="11">
    <location>
        <begin position="691"/>
        <end position="701"/>
    </location>
</feature>
<feature type="compositionally biased region" description="Low complexity" evidence="11">
    <location>
        <begin position="590"/>
        <end position="606"/>
    </location>
</feature>
<reference evidence="12 13" key="1">
    <citation type="journal article" date="2018" name="Mol. Biol. Evol.">
        <title>Broad Genomic Sampling Reveals a Smut Pathogenic Ancestry of the Fungal Clade Ustilaginomycotina.</title>
        <authorList>
            <person name="Kijpornyongpan T."/>
            <person name="Mondo S.J."/>
            <person name="Barry K."/>
            <person name="Sandor L."/>
            <person name="Lee J."/>
            <person name="Lipzen A."/>
            <person name="Pangilinan J."/>
            <person name="LaButti K."/>
            <person name="Hainaut M."/>
            <person name="Henrissat B."/>
            <person name="Grigoriev I.V."/>
            <person name="Spatafora J.W."/>
            <person name="Aime M.C."/>
        </authorList>
    </citation>
    <scope>NUCLEOTIDE SEQUENCE [LARGE SCALE GENOMIC DNA]</scope>
    <source>
        <strain evidence="12 13">MCA 3882</strain>
    </source>
</reference>
<dbReference type="InParanoid" id="A0A316V5Q3"/>
<dbReference type="GO" id="GO:0000226">
    <property type="term" value="P:microtubule cytoskeleton organization"/>
    <property type="evidence" value="ECO:0007669"/>
    <property type="project" value="TreeGrafter"/>
</dbReference>
<feature type="compositionally biased region" description="Low complexity" evidence="11">
    <location>
        <begin position="1"/>
        <end position="14"/>
    </location>
</feature>
<keyword evidence="13" id="KW-1185">Reference proteome</keyword>
<evidence type="ECO:0000256" key="6">
    <source>
        <dbReference type="ARBA" id="ARBA00022741"/>
    </source>
</evidence>
<dbReference type="EMBL" id="KZ819605">
    <property type="protein sequence ID" value="PWN32890.1"/>
    <property type="molecule type" value="Genomic_DNA"/>
</dbReference>
<dbReference type="PANTHER" id="PTHR12688">
    <property type="entry name" value="DYNEIN LIGHT INTERMEDIATE CHAIN"/>
    <property type="match status" value="1"/>
</dbReference>
<feature type="region of interest" description="Disordered" evidence="11">
    <location>
        <begin position="1"/>
        <end position="55"/>
    </location>
</feature>
<dbReference type="InterPro" id="IPR008467">
    <property type="entry name" value="Dynein1_light_intermed_chain"/>
</dbReference>
<name>A0A316V5Q3_9BASI</name>
<feature type="compositionally biased region" description="Low complexity" evidence="11">
    <location>
        <begin position="668"/>
        <end position="685"/>
    </location>
</feature>
<gene>
    <name evidence="12" type="ORF">FA14DRAFT_162126</name>
</gene>
<dbReference type="InterPro" id="IPR022780">
    <property type="entry name" value="Dynein_light_int_chain"/>
</dbReference>
<keyword evidence="3" id="KW-0813">Transport</keyword>
<feature type="region of interest" description="Disordered" evidence="11">
    <location>
        <begin position="567"/>
        <end position="716"/>
    </location>
</feature>